<dbReference type="GO" id="GO:0007188">
    <property type="term" value="P:adenylate cyclase-modulating G protein-coupled receptor signaling pathway"/>
    <property type="evidence" value="ECO:0007669"/>
    <property type="project" value="TreeGrafter"/>
</dbReference>
<feature type="transmembrane region" description="Helical" evidence="7">
    <location>
        <begin position="477"/>
        <end position="501"/>
    </location>
</feature>
<evidence type="ECO:0000256" key="8">
    <source>
        <dbReference type="SAM" id="SignalP"/>
    </source>
</evidence>
<dbReference type="GO" id="GO:0005886">
    <property type="term" value="C:plasma membrane"/>
    <property type="evidence" value="ECO:0007669"/>
    <property type="project" value="UniProtKB-SubCell"/>
</dbReference>
<keyword evidence="6 7" id="KW-0472">Membrane</keyword>
<dbReference type="EMBL" id="CAJNRE010018859">
    <property type="protein sequence ID" value="CAF2181867.1"/>
    <property type="molecule type" value="Genomic_DNA"/>
</dbReference>
<accession>A0A816YZV6</accession>
<dbReference type="Gene3D" id="1.20.1070.10">
    <property type="entry name" value="Rhodopsin 7-helix transmembrane proteins"/>
    <property type="match status" value="1"/>
</dbReference>
<feature type="domain" description="G-protein coupled receptors family 2 profile 2" evidence="10">
    <location>
        <begin position="246"/>
        <end position="502"/>
    </location>
</feature>
<keyword evidence="3" id="KW-1003">Cell membrane</keyword>
<evidence type="ECO:0000256" key="5">
    <source>
        <dbReference type="ARBA" id="ARBA00022989"/>
    </source>
</evidence>
<dbReference type="PANTHER" id="PTHR45620">
    <property type="entry name" value="PDF RECEPTOR-LIKE PROTEIN-RELATED"/>
    <property type="match status" value="1"/>
</dbReference>
<evidence type="ECO:0000313" key="12">
    <source>
        <dbReference type="Proteomes" id="UP000663824"/>
    </source>
</evidence>
<dbReference type="InterPro" id="IPR001879">
    <property type="entry name" value="GPCR_2_extracellular_dom"/>
</dbReference>
<dbReference type="InterPro" id="IPR017981">
    <property type="entry name" value="GPCR_2-like_7TM"/>
</dbReference>
<evidence type="ECO:0000256" key="6">
    <source>
        <dbReference type="ARBA" id="ARBA00023136"/>
    </source>
</evidence>
<feature type="transmembrane region" description="Helical" evidence="7">
    <location>
        <begin position="446"/>
        <end position="465"/>
    </location>
</feature>
<feature type="transmembrane region" description="Helical" evidence="7">
    <location>
        <begin position="184"/>
        <end position="207"/>
    </location>
</feature>
<evidence type="ECO:0000256" key="7">
    <source>
        <dbReference type="SAM" id="Phobius"/>
    </source>
</evidence>
<feature type="signal peptide" evidence="8">
    <location>
        <begin position="1"/>
        <end position="21"/>
    </location>
</feature>
<sequence>MLLHLTLTIIVLSQFTEQYIAVQNETATEETKTTLKLSIKDKTKTIKTNNMTSNNTIPNKPMLPPPNKAFLEYIRCRQFSSLKQLANNYSCPYDFDEDNRVCWNATPNGSYAFATIEYDHGSDHFYEGVRYGIANCTLQRFCHNNGTWVMPISSDIQCDTCIGDDRPIKFNSISIMIETMSLSLSLLSLTIAILCMINIKYVSYFYVKLFRLNPSDANRRVYPTRRPPISNISSNYNKCPLLCRCFLTFRRLHLPRNLLHIHLFLAFILRSIVKLVFIHLIIGGYTYSMIRYTRDKCGNIEIISKSSNLFHIIGCRVLASLFWYTDAVSQTFVFCEAMFLFTALTSHLFRDRGCTVFALWGWLSPLIWLSMWIASHILTDRFKHRSTCWLEADNTTYFYYFFYVPYTFYLFMNFAIFLFLVRLLYTKYRSNYVPANRTANRHLIKSIIILIPLFGLHSLFVMWVFHHKNQGHTIWYYIVVMFKAVFGDLQGFFTSLIYFYFNTEIRTEVLRQVQRTLSSNDALRHSSVGETLSTRLSVFRISLNRRRHSSNQNRIGKCRTTATYSPPPVLNQSQAYWRNVSACICPCSINKINDRNKNINEILEQVNEPQQRLSIELKTEENEMTPVIQTNLLSDDNDGEGVTTTLSLHGRPSKGTIDIDGLTCDTVVMKNENEELLSDANYVTIHQSSFSGGATPTLSHPRLSIARNNDTNYHVRSKSDGRDLKELLPKFSDDNKSLK</sequence>
<gene>
    <name evidence="11" type="ORF">MBJ925_LOCUS34401</name>
</gene>
<evidence type="ECO:0000259" key="10">
    <source>
        <dbReference type="PROSITE" id="PS50261"/>
    </source>
</evidence>
<comment type="caution">
    <text evidence="11">The sequence shown here is derived from an EMBL/GenBank/DDBJ whole genome shotgun (WGS) entry which is preliminary data.</text>
</comment>
<dbReference type="GO" id="GO:0007166">
    <property type="term" value="P:cell surface receptor signaling pathway"/>
    <property type="evidence" value="ECO:0007669"/>
    <property type="project" value="InterPro"/>
</dbReference>
<dbReference type="InterPro" id="IPR050332">
    <property type="entry name" value="GPCR_2"/>
</dbReference>
<protein>
    <submittedName>
        <fullName evidence="11">Uncharacterized protein</fullName>
    </submittedName>
</protein>
<reference evidence="11" key="1">
    <citation type="submission" date="2021-02" db="EMBL/GenBank/DDBJ databases">
        <authorList>
            <person name="Nowell W R."/>
        </authorList>
    </citation>
    <scope>NUCLEOTIDE SEQUENCE</scope>
</reference>
<evidence type="ECO:0000256" key="2">
    <source>
        <dbReference type="ARBA" id="ARBA00005314"/>
    </source>
</evidence>
<keyword evidence="4 7" id="KW-0812">Transmembrane</keyword>
<dbReference type="PROSITE" id="PS50227">
    <property type="entry name" value="G_PROTEIN_RECEP_F2_3"/>
    <property type="match status" value="1"/>
</dbReference>
<proteinExistence type="inferred from homology"/>
<keyword evidence="8" id="KW-0732">Signal</keyword>
<dbReference type="PROSITE" id="PS50261">
    <property type="entry name" value="G_PROTEIN_RECEP_F2_4"/>
    <property type="match status" value="1"/>
</dbReference>
<feature type="chain" id="PRO_5032626670" evidence="8">
    <location>
        <begin position="22"/>
        <end position="739"/>
    </location>
</feature>
<evidence type="ECO:0000256" key="4">
    <source>
        <dbReference type="ARBA" id="ARBA00022692"/>
    </source>
</evidence>
<feature type="transmembrane region" description="Helical" evidence="7">
    <location>
        <begin position="356"/>
        <end position="378"/>
    </location>
</feature>
<dbReference type="Proteomes" id="UP000663824">
    <property type="component" value="Unassembled WGS sequence"/>
</dbReference>
<keyword evidence="5 7" id="KW-1133">Transmembrane helix</keyword>
<dbReference type="SUPFAM" id="SSF81321">
    <property type="entry name" value="Family A G protein-coupled receptor-like"/>
    <property type="match status" value="1"/>
</dbReference>
<feature type="transmembrane region" description="Helical" evidence="7">
    <location>
        <begin position="331"/>
        <end position="349"/>
    </location>
</feature>
<feature type="domain" description="G-protein coupled receptors family 2 profile 1" evidence="9">
    <location>
        <begin position="75"/>
        <end position="162"/>
    </location>
</feature>
<dbReference type="InterPro" id="IPR000832">
    <property type="entry name" value="GPCR_2_secretin-like"/>
</dbReference>
<feature type="transmembrane region" description="Helical" evidence="7">
    <location>
        <begin position="398"/>
        <end position="425"/>
    </location>
</feature>
<organism evidence="11 12">
    <name type="scientific">Rotaria magnacalcarata</name>
    <dbReference type="NCBI Taxonomy" id="392030"/>
    <lineage>
        <taxon>Eukaryota</taxon>
        <taxon>Metazoa</taxon>
        <taxon>Spiralia</taxon>
        <taxon>Gnathifera</taxon>
        <taxon>Rotifera</taxon>
        <taxon>Eurotatoria</taxon>
        <taxon>Bdelloidea</taxon>
        <taxon>Philodinida</taxon>
        <taxon>Philodinidae</taxon>
        <taxon>Rotaria</taxon>
    </lineage>
</organism>
<evidence type="ECO:0000313" key="11">
    <source>
        <dbReference type="EMBL" id="CAF2181867.1"/>
    </source>
</evidence>
<feature type="transmembrane region" description="Helical" evidence="7">
    <location>
        <begin position="261"/>
        <end position="287"/>
    </location>
</feature>
<dbReference type="AlphaFoldDB" id="A0A816YZV6"/>
<evidence type="ECO:0000259" key="9">
    <source>
        <dbReference type="PROSITE" id="PS50227"/>
    </source>
</evidence>
<comment type="subcellular location">
    <subcellularLocation>
        <location evidence="1">Cell membrane</location>
        <topology evidence="1">Multi-pass membrane protein</topology>
    </subcellularLocation>
</comment>
<dbReference type="PRINTS" id="PR00249">
    <property type="entry name" value="GPCRSECRETIN"/>
</dbReference>
<dbReference type="Pfam" id="PF00002">
    <property type="entry name" value="7tm_2"/>
    <property type="match status" value="1"/>
</dbReference>
<name>A0A816YZV6_9BILA</name>
<dbReference type="PANTHER" id="PTHR45620:SF1">
    <property type="entry name" value="G-PROTEIN COUPLED RECEPTORS FAMILY 2 PROFILE 2 DOMAIN-CONTAINING PROTEIN"/>
    <property type="match status" value="1"/>
</dbReference>
<dbReference type="GO" id="GO:0008528">
    <property type="term" value="F:G protein-coupled peptide receptor activity"/>
    <property type="evidence" value="ECO:0007669"/>
    <property type="project" value="TreeGrafter"/>
</dbReference>
<evidence type="ECO:0000256" key="3">
    <source>
        <dbReference type="ARBA" id="ARBA00022475"/>
    </source>
</evidence>
<comment type="similarity">
    <text evidence="2">Belongs to the G-protein coupled receptor 2 family.</text>
</comment>
<evidence type="ECO:0000256" key="1">
    <source>
        <dbReference type="ARBA" id="ARBA00004651"/>
    </source>
</evidence>